<name>A0A813JSQ0_POLGL</name>
<evidence type="ECO:0000313" key="2">
    <source>
        <dbReference type="Proteomes" id="UP000626109"/>
    </source>
</evidence>
<comment type="caution">
    <text evidence="1">The sequence shown here is derived from an EMBL/GenBank/DDBJ whole genome shotgun (WGS) entry which is preliminary data.</text>
</comment>
<dbReference type="Proteomes" id="UP000626109">
    <property type="component" value="Unassembled WGS sequence"/>
</dbReference>
<accession>A0A813JSQ0</accession>
<evidence type="ECO:0000313" key="1">
    <source>
        <dbReference type="EMBL" id="CAE8684861.1"/>
    </source>
</evidence>
<dbReference type="EMBL" id="CAJNNW010026377">
    <property type="protein sequence ID" value="CAE8684861.1"/>
    <property type="molecule type" value="Genomic_DNA"/>
</dbReference>
<dbReference type="AlphaFoldDB" id="A0A813JSQ0"/>
<organism evidence="1 2">
    <name type="scientific">Polarella glacialis</name>
    <name type="common">Dinoflagellate</name>
    <dbReference type="NCBI Taxonomy" id="89957"/>
    <lineage>
        <taxon>Eukaryota</taxon>
        <taxon>Sar</taxon>
        <taxon>Alveolata</taxon>
        <taxon>Dinophyceae</taxon>
        <taxon>Suessiales</taxon>
        <taxon>Suessiaceae</taxon>
        <taxon>Polarella</taxon>
    </lineage>
</organism>
<reference evidence="1" key="1">
    <citation type="submission" date="2021-02" db="EMBL/GenBank/DDBJ databases">
        <authorList>
            <person name="Dougan E. K."/>
            <person name="Rhodes N."/>
            <person name="Thang M."/>
            <person name="Chan C."/>
        </authorList>
    </citation>
    <scope>NUCLEOTIDE SEQUENCE</scope>
</reference>
<gene>
    <name evidence="1" type="ORF">PGLA2088_LOCUS24166</name>
</gene>
<proteinExistence type="predicted"/>
<protein>
    <submittedName>
        <fullName evidence="1">Uncharacterized protein</fullName>
    </submittedName>
</protein>
<sequence>MVAKHRQGNKKKNVSLQKENGCLSGTCLLVKSILCKGPLMINYPERLPSTLLCIACWSPAPAAQQSEGSTLGLTHRKAKPRQAFKRCTVETAQQLPERP</sequence>